<dbReference type="Pfam" id="PF09685">
    <property type="entry name" value="MamF_MmsF"/>
    <property type="match status" value="1"/>
</dbReference>
<dbReference type="Proteomes" id="UP001589870">
    <property type="component" value="Unassembled WGS sequence"/>
</dbReference>
<protein>
    <submittedName>
        <fullName evidence="6">DUF4870 domain-containing protein</fullName>
    </submittedName>
</protein>
<organism evidence="6 7">
    <name type="scientific">Sphaerimonospora cavernae</name>
    <dbReference type="NCBI Taxonomy" id="1740611"/>
    <lineage>
        <taxon>Bacteria</taxon>
        <taxon>Bacillati</taxon>
        <taxon>Actinomycetota</taxon>
        <taxon>Actinomycetes</taxon>
        <taxon>Streptosporangiales</taxon>
        <taxon>Streptosporangiaceae</taxon>
        <taxon>Sphaerimonospora</taxon>
    </lineage>
</organism>
<keyword evidence="3 5" id="KW-1133">Transmembrane helix</keyword>
<evidence type="ECO:0000256" key="5">
    <source>
        <dbReference type="SAM" id="Phobius"/>
    </source>
</evidence>
<dbReference type="EMBL" id="JBHMQT010000003">
    <property type="protein sequence ID" value="MFC0860854.1"/>
    <property type="molecule type" value="Genomic_DNA"/>
</dbReference>
<evidence type="ECO:0000313" key="7">
    <source>
        <dbReference type="Proteomes" id="UP001589870"/>
    </source>
</evidence>
<dbReference type="RefSeq" id="WP_394299116.1">
    <property type="nucleotide sequence ID" value="NZ_JBHMQT010000003.1"/>
</dbReference>
<evidence type="ECO:0000256" key="4">
    <source>
        <dbReference type="ARBA" id="ARBA00023136"/>
    </source>
</evidence>
<evidence type="ECO:0000256" key="1">
    <source>
        <dbReference type="ARBA" id="ARBA00004141"/>
    </source>
</evidence>
<evidence type="ECO:0000256" key="3">
    <source>
        <dbReference type="ARBA" id="ARBA00022989"/>
    </source>
</evidence>
<reference evidence="6 7" key="1">
    <citation type="submission" date="2024-09" db="EMBL/GenBank/DDBJ databases">
        <authorList>
            <person name="Sun Q."/>
            <person name="Mori K."/>
        </authorList>
    </citation>
    <scope>NUCLEOTIDE SEQUENCE [LARGE SCALE GENOMIC DNA]</scope>
    <source>
        <strain evidence="6 7">TBRC 1851</strain>
    </source>
</reference>
<feature type="transmembrane region" description="Helical" evidence="5">
    <location>
        <begin position="7"/>
        <end position="27"/>
    </location>
</feature>
<comment type="subcellular location">
    <subcellularLocation>
        <location evidence="1">Membrane</location>
        <topology evidence="1">Multi-pass membrane protein</topology>
    </subcellularLocation>
</comment>
<gene>
    <name evidence="6" type="ORF">ACFHYQ_00945</name>
</gene>
<sequence length="113" mass="12496">MWAHLGALLLNIGGLVTCGISSLLLWLPPLVIYNSERGRDPFVRQHAKEALNFALTELVVSLLLLVPMMVVGVLVLLVALPIFIVAIIFRAMAATAANRGDWYRYPISIPFIR</sequence>
<evidence type="ECO:0000313" key="6">
    <source>
        <dbReference type="EMBL" id="MFC0860854.1"/>
    </source>
</evidence>
<evidence type="ECO:0000256" key="2">
    <source>
        <dbReference type="ARBA" id="ARBA00022692"/>
    </source>
</evidence>
<feature type="transmembrane region" description="Helical" evidence="5">
    <location>
        <begin position="58"/>
        <end position="89"/>
    </location>
</feature>
<dbReference type="InterPro" id="IPR019109">
    <property type="entry name" value="MamF_MmsF"/>
</dbReference>
<keyword evidence="4 5" id="KW-0472">Membrane</keyword>
<comment type="caution">
    <text evidence="6">The sequence shown here is derived from an EMBL/GenBank/DDBJ whole genome shotgun (WGS) entry which is preliminary data.</text>
</comment>
<proteinExistence type="predicted"/>
<keyword evidence="7" id="KW-1185">Reference proteome</keyword>
<name>A0ABV6TXD0_9ACTN</name>
<accession>A0ABV6TXD0</accession>
<keyword evidence="2 5" id="KW-0812">Transmembrane</keyword>